<feature type="region of interest" description="Disordered" evidence="1">
    <location>
        <begin position="65"/>
        <end position="98"/>
    </location>
</feature>
<evidence type="ECO:0000313" key="3">
    <source>
        <dbReference type="Proteomes" id="UP000017836"/>
    </source>
</evidence>
<proteinExistence type="predicted"/>
<dbReference type="HOGENOM" id="CLU_2336406_0_0_1"/>
<evidence type="ECO:0000313" key="2">
    <source>
        <dbReference type="EMBL" id="ERN09168.1"/>
    </source>
</evidence>
<name>W1PMB3_AMBTC</name>
<dbReference type="AlphaFoldDB" id="W1PMB3"/>
<feature type="compositionally biased region" description="Polar residues" evidence="1">
    <location>
        <begin position="8"/>
        <end position="24"/>
    </location>
</feature>
<evidence type="ECO:0000256" key="1">
    <source>
        <dbReference type="SAM" id="MobiDB-lite"/>
    </source>
</evidence>
<dbReference type="EMBL" id="KI393051">
    <property type="protein sequence ID" value="ERN09168.1"/>
    <property type="molecule type" value="Genomic_DNA"/>
</dbReference>
<gene>
    <name evidence="2" type="ORF">AMTR_s00014p00232640</name>
</gene>
<sequence length="98" mass="10216">MARPKGLGSTSFVQRRESGGTSSRIEVATTPPVGSPVGSTVCSSLSLGDFLVTFAEEKNVETVDEVSSAGVETSKVPTPTISEVELREKPCSEIPSSE</sequence>
<organism evidence="2 3">
    <name type="scientific">Amborella trichopoda</name>
    <dbReference type="NCBI Taxonomy" id="13333"/>
    <lineage>
        <taxon>Eukaryota</taxon>
        <taxon>Viridiplantae</taxon>
        <taxon>Streptophyta</taxon>
        <taxon>Embryophyta</taxon>
        <taxon>Tracheophyta</taxon>
        <taxon>Spermatophyta</taxon>
        <taxon>Magnoliopsida</taxon>
        <taxon>Amborellales</taxon>
        <taxon>Amborellaceae</taxon>
        <taxon>Amborella</taxon>
    </lineage>
</organism>
<reference evidence="3" key="1">
    <citation type="journal article" date="2013" name="Science">
        <title>The Amborella genome and the evolution of flowering plants.</title>
        <authorList>
            <consortium name="Amborella Genome Project"/>
        </authorList>
    </citation>
    <scope>NUCLEOTIDE SEQUENCE [LARGE SCALE GENOMIC DNA]</scope>
</reference>
<accession>W1PMB3</accession>
<dbReference type="Gramene" id="ERN09168">
    <property type="protein sequence ID" value="ERN09168"/>
    <property type="gene ID" value="AMTR_s00014p00232640"/>
</dbReference>
<feature type="region of interest" description="Disordered" evidence="1">
    <location>
        <begin position="1"/>
        <end position="39"/>
    </location>
</feature>
<dbReference type="Proteomes" id="UP000017836">
    <property type="component" value="Unassembled WGS sequence"/>
</dbReference>
<keyword evidence="3" id="KW-1185">Reference proteome</keyword>
<protein>
    <submittedName>
        <fullName evidence="2">Uncharacterized protein</fullName>
    </submittedName>
</protein>